<dbReference type="InterPro" id="IPR010982">
    <property type="entry name" value="Lambda_DNA-bd_dom_sf"/>
</dbReference>
<dbReference type="SMART" id="SM00530">
    <property type="entry name" value="HTH_XRE"/>
    <property type="match status" value="1"/>
</dbReference>
<reference evidence="4" key="2">
    <citation type="submission" date="2023-01" db="EMBL/GenBank/DDBJ databases">
        <title>Human gut microbiome strain richness.</title>
        <authorList>
            <person name="Chen-Liaw A."/>
        </authorList>
    </citation>
    <scope>NUCLEOTIDE SEQUENCE</scope>
    <source>
        <strain evidence="5">1001275st1_F4_1001275B_160808</strain>
        <strain evidence="4">D59st1_B8_D59t2_181005</strain>
    </source>
</reference>
<gene>
    <name evidence="3" type="ORF">NE632_13060</name>
    <name evidence="5" type="ORF">PNU62_05655</name>
    <name evidence="4" type="ORF">PNV70_14570</name>
</gene>
<comment type="caution">
    <text evidence="3">The sequence shown here is derived from an EMBL/GenBank/DDBJ whole genome shotgun (WGS) entry which is preliminary data.</text>
</comment>
<feature type="domain" description="HTH cro/C1-type" evidence="2">
    <location>
        <begin position="6"/>
        <end position="60"/>
    </location>
</feature>
<name>A0AAP3VJQ9_9FIRM</name>
<proteinExistence type="predicted"/>
<reference evidence="3" key="1">
    <citation type="submission" date="2022-06" db="EMBL/GenBank/DDBJ databases">
        <title>Isolation of gut microbiota from human fecal samples.</title>
        <authorList>
            <person name="Pamer E.G."/>
            <person name="Barat B."/>
            <person name="Waligurski E."/>
            <person name="Medina S."/>
            <person name="Paddock L."/>
            <person name="Mostad J."/>
        </authorList>
    </citation>
    <scope>NUCLEOTIDE SEQUENCE</scope>
    <source>
        <strain evidence="3">DFI.5.57</strain>
    </source>
</reference>
<dbReference type="Pfam" id="PF01381">
    <property type="entry name" value="HTH_3"/>
    <property type="match status" value="1"/>
</dbReference>
<dbReference type="CDD" id="cd00093">
    <property type="entry name" value="HTH_XRE"/>
    <property type="match status" value="1"/>
</dbReference>
<evidence type="ECO:0000313" key="3">
    <source>
        <dbReference type="EMBL" id="MCQ5154223.1"/>
    </source>
</evidence>
<dbReference type="GO" id="GO:0003677">
    <property type="term" value="F:DNA binding"/>
    <property type="evidence" value="ECO:0007669"/>
    <property type="project" value="UniProtKB-KW"/>
</dbReference>
<dbReference type="RefSeq" id="WP_046441901.1">
    <property type="nucleotide sequence ID" value="NZ_DAWBZA010000086.1"/>
</dbReference>
<dbReference type="Proteomes" id="UP001211421">
    <property type="component" value="Unassembled WGS sequence"/>
</dbReference>
<evidence type="ECO:0000259" key="2">
    <source>
        <dbReference type="PROSITE" id="PS50943"/>
    </source>
</evidence>
<dbReference type="EMBL" id="JAQMLS010000016">
    <property type="protein sequence ID" value="MDB8743286.1"/>
    <property type="molecule type" value="Genomic_DNA"/>
</dbReference>
<accession>A0AAP3VJQ9</accession>
<dbReference type="AlphaFoldDB" id="A0AAP3VJQ9"/>
<dbReference type="SUPFAM" id="SSF47413">
    <property type="entry name" value="lambda repressor-like DNA-binding domains"/>
    <property type="match status" value="1"/>
</dbReference>
<dbReference type="Proteomes" id="UP001206236">
    <property type="component" value="Unassembled WGS sequence"/>
</dbReference>
<organism evidence="3 6">
    <name type="scientific">Ruminococcus bicirculans</name>
    <name type="common">ex Wegman et al. 2014</name>
    <dbReference type="NCBI Taxonomy" id="1160721"/>
    <lineage>
        <taxon>Bacteria</taxon>
        <taxon>Bacillati</taxon>
        <taxon>Bacillota</taxon>
        <taxon>Clostridia</taxon>
        <taxon>Eubacteriales</taxon>
        <taxon>Oscillospiraceae</taxon>
        <taxon>Ruminococcus</taxon>
    </lineage>
</organism>
<evidence type="ECO:0000313" key="4">
    <source>
        <dbReference type="EMBL" id="MDB8743286.1"/>
    </source>
</evidence>
<dbReference type="Proteomes" id="UP001211015">
    <property type="component" value="Unassembled WGS sequence"/>
</dbReference>
<dbReference type="PROSITE" id="PS50943">
    <property type="entry name" value="HTH_CROC1"/>
    <property type="match status" value="1"/>
</dbReference>
<dbReference type="InterPro" id="IPR001387">
    <property type="entry name" value="Cro/C1-type_HTH"/>
</dbReference>
<evidence type="ECO:0000313" key="6">
    <source>
        <dbReference type="Proteomes" id="UP001206236"/>
    </source>
</evidence>
<dbReference type="PANTHER" id="PTHR46558">
    <property type="entry name" value="TRACRIPTIONAL REGULATORY PROTEIN-RELATED-RELATED"/>
    <property type="match status" value="1"/>
</dbReference>
<evidence type="ECO:0000256" key="1">
    <source>
        <dbReference type="ARBA" id="ARBA00023125"/>
    </source>
</evidence>
<dbReference type="PANTHER" id="PTHR46558:SF11">
    <property type="entry name" value="HTH-TYPE TRANSCRIPTIONAL REGULATOR XRE"/>
    <property type="match status" value="1"/>
</dbReference>
<dbReference type="EMBL" id="JAQMLV010000006">
    <property type="protein sequence ID" value="MDB8744498.1"/>
    <property type="molecule type" value="Genomic_DNA"/>
</dbReference>
<evidence type="ECO:0000313" key="5">
    <source>
        <dbReference type="EMBL" id="MDB8744498.1"/>
    </source>
</evidence>
<dbReference type="Gene3D" id="1.10.260.40">
    <property type="entry name" value="lambda repressor-like DNA-binding domains"/>
    <property type="match status" value="1"/>
</dbReference>
<sequence>MYFPRLRDLREDKDMNQTQIAKLLFTSQTVYSRYERGVLTIPVEHLLILADFYGVSTDYILGRTNNKKLNK</sequence>
<protein>
    <submittedName>
        <fullName evidence="3">Helix-turn-helix domain-containing protein</fullName>
    </submittedName>
    <submittedName>
        <fullName evidence="4">Helix-turn-helix transcriptional regulator</fullName>
    </submittedName>
</protein>
<dbReference type="EMBL" id="JANGCN010000043">
    <property type="protein sequence ID" value="MCQ5154223.1"/>
    <property type="molecule type" value="Genomic_DNA"/>
</dbReference>
<keyword evidence="1" id="KW-0238">DNA-binding</keyword>